<gene>
    <name evidence="2" type="ORF">GALL_07580</name>
</gene>
<name>A0A1J5TFW5_9ZZZZ</name>
<feature type="region of interest" description="Disordered" evidence="1">
    <location>
        <begin position="50"/>
        <end position="95"/>
    </location>
</feature>
<protein>
    <submittedName>
        <fullName evidence="2">Uncharacterized protein</fullName>
    </submittedName>
</protein>
<feature type="compositionally biased region" description="Acidic residues" evidence="1">
    <location>
        <begin position="57"/>
        <end position="69"/>
    </location>
</feature>
<dbReference type="AlphaFoldDB" id="A0A1J5TFW5"/>
<reference evidence="2" key="1">
    <citation type="submission" date="2016-10" db="EMBL/GenBank/DDBJ databases">
        <title>Sequence of Gallionella enrichment culture.</title>
        <authorList>
            <person name="Poehlein A."/>
            <person name="Muehling M."/>
            <person name="Daniel R."/>
        </authorList>
    </citation>
    <scope>NUCLEOTIDE SEQUENCE</scope>
</reference>
<dbReference type="EMBL" id="MLJW01000001">
    <property type="protein sequence ID" value="OIR19874.1"/>
    <property type="molecule type" value="Genomic_DNA"/>
</dbReference>
<organism evidence="2">
    <name type="scientific">mine drainage metagenome</name>
    <dbReference type="NCBI Taxonomy" id="410659"/>
    <lineage>
        <taxon>unclassified sequences</taxon>
        <taxon>metagenomes</taxon>
        <taxon>ecological metagenomes</taxon>
    </lineage>
</organism>
<evidence type="ECO:0000313" key="2">
    <source>
        <dbReference type="EMBL" id="OIR19874.1"/>
    </source>
</evidence>
<evidence type="ECO:0000256" key="1">
    <source>
        <dbReference type="SAM" id="MobiDB-lite"/>
    </source>
</evidence>
<sequence>MATTVSIPETPPDYDHTRVFERPDGFYWQDTRTEELYGPFQTLLEAVEDMQASGGNDYEEGESLEDAESEIGISDWIDPETGEPAEGSAPHRSDE</sequence>
<proteinExistence type="predicted"/>
<accession>A0A1J5TFW5</accession>
<comment type="caution">
    <text evidence="2">The sequence shown here is derived from an EMBL/GenBank/DDBJ whole genome shotgun (WGS) entry which is preliminary data.</text>
</comment>